<dbReference type="PANTHER" id="PTHR43586:SF15">
    <property type="entry name" value="BLR3095 PROTEIN"/>
    <property type="match status" value="1"/>
</dbReference>
<sequence>MNKVRSNFPVLRQYIYANTAAFGLFSDDLLDWRQEHDLDFLLKGSAMRTEGLKIIEETRESVASLFHCKSDDVALVPNFSLGINMVLNSLKEGSKIALLGNDYPSVKWPFETRSFKTFEIPITVQLEEDIENLIAKENIDVLALSIVQWLNGVKIDLDFLKKLKKENPELLIIADGTQFCGTSDFNFQESGIDILGASAYKWLLSGYGNGFFLFNEAVKEKLTIPIIGFSSADADEEKKDSISFVKHFEPGHLSCAAFGSLNFSIKYLKSIGIGKIENQIKTLAAKATLEFSKLGLLNEVVVQRKNHSTIFNIKGDSKLFNYLTENDIICSQRGDGIRLSFHFYNTEKDIEDIVKIIKSVI</sequence>
<dbReference type="SUPFAM" id="SSF53383">
    <property type="entry name" value="PLP-dependent transferases"/>
    <property type="match status" value="1"/>
</dbReference>
<dbReference type="InterPro" id="IPR000192">
    <property type="entry name" value="Aminotrans_V_dom"/>
</dbReference>
<dbReference type="AlphaFoldDB" id="A0A495DST7"/>
<evidence type="ECO:0000313" key="4">
    <source>
        <dbReference type="Proteomes" id="UP000269412"/>
    </source>
</evidence>
<evidence type="ECO:0000256" key="1">
    <source>
        <dbReference type="ARBA" id="ARBA00022898"/>
    </source>
</evidence>
<proteinExistence type="predicted"/>
<dbReference type="InterPro" id="IPR015421">
    <property type="entry name" value="PyrdxlP-dep_Trfase_major"/>
</dbReference>
<evidence type="ECO:0000259" key="2">
    <source>
        <dbReference type="Pfam" id="PF00266"/>
    </source>
</evidence>
<gene>
    <name evidence="3" type="ORF">CLV91_2907</name>
</gene>
<dbReference type="PANTHER" id="PTHR43586">
    <property type="entry name" value="CYSTEINE DESULFURASE"/>
    <property type="match status" value="1"/>
</dbReference>
<dbReference type="Pfam" id="PF00266">
    <property type="entry name" value="Aminotran_5"/>
    <property type="match status" value="1"/>
</dbReference>
<keyword evidence="3" id="KW-0456">Lyase</keyword>
<reference evidence="3 4" key="1">
    <citation type="submission" date="2018-10" db="EMBL/GenBank/DDBJ databases">
        <title>Genomic Encyclopedia of Archaeal and Bacterial Type Strains, Phase II (KMG-II): from individual species to whole genera.</title>
        <authorList>
            <person name="Goeker M."/>
        </authorList>
    </citation>
    <scope>NUCLEOTIDE SEQUENCE [LARGE SCALE GENOMIC DNA]</scope>
    <source>
        <strain evidence="3 4">DSM 25230</strain>
    </source>
</reference>
<dbReference type="RefSeq" id="WP_121068910.1">
    <property type="nucleotide sequence ID" value="NZ_RBIQ01000011.1"/>
</dbReference>
<dbReference type="Proteomes" id="UP000269412">
    <property type="component" value="Unassembled WGS sequence"/>
</dbReference>
<organism evidence="3 4">
    <name type="scientific">Maribacter vaceletii</name>
    <dbReference type="NCBI Taxonomy" id="1206816"/>
    <lineage>
        <taxon>Bacteria</taxon>
        <taxon>Pseudomonadati</taxon>
        <taxon>Bacteroidota</taxon>
        <taxon>Flavobacteriia</taxon>
        <taxon>Flavobacteriales</taxon>
        <taxon>Flavobacteriaceae</taxon>
        <taxon>Maribacter</taxon>
    </lineage>
</organism>
<dbReference type="InterPro" id="IPR015424">
    <property type="entry name" value="PyrdxlP-dep_Trfase"/>
</dbReference>
<dbReference type="OrthoDB" id="513408at2"/>
<keyword evidence="1" id="KW-0663">Pyridoxal phosphate</keyword>
<name>A0A495DST7_9FLAO</name>
<comment type="caution">
    <text evidence="3">The sequence shown here is derived from an EMBL/GenBank/DDBJ whole genome shotgun (WGS) entry which is preliminary data.</text>
</comment>
<feature type="domain" description="Aminotransferase class V" evidence="2">
    <location>
        <begin position="48"/>
        <end position="351"/>
    </location>
</feature>
<dbReference type="Gene3D" id="3.90.1150.10">
    <property type="entry name" value="Aspartate Aminotransferase, domain 1"/>
    <property type="match status" value="1"/>
</dbReference>
<accession>A0A495DST7</accession>
<keyword evidence="4" id="KW-1185">Reference proteome</keyword>
<dbReference type="EMBL" id="RBIQ01000011">
    <property type="protein sequence ID" value="RKR07725.1"/>
    <property type="molecule type" value="Genomic_DNA"/>
</dbReference>
<protein>
    <submittedName>
        <fullName evidence="3">Selenocysteine lyase/cysteine desulfurase</fullName>
    </submittedName>
</protein>
<evidence type="ECO:0000313" key="3">
    <source>
        <dbReference type="EMBL" id="RKR07725.1"/>
    </source>
</evidence>
<dbReference type="GO" id="GO:0016829">
    <property type="term" value="F:lyase activity"/>
    <property type="evidence" value="ECO:0007669"/>
    <property type="project" value="UniProtKB-KW"/>
</dbReference>
<dbReference type="Gene3D" id="3.40.640.10">
    <property type="entry name" value="Type I PLP-dependent aspartate aminotransferase-like (Major domain)"/>
    <property type="match status" value="1"/>
</dbReference>
<dbReference type="InterPro" id="IPR015422">
    <property type="entry name" value="PyrdxlP-dep_Trfase_small"/>
</dbReference>